<dbReference type="EMBL" id="VOSM01000012">
    <property type="protein sequence ID" value="TXD34759.1"/>
    <property type="molecule type" value="Genomic_DNA"/>
</dbReference>
<dbReference type="Proteomes" id="UP000321412">
    <property type="component" value="Unassembled WGS sequence"/>
</dbReference>
<dbReference type="InterPro" id="IPR051648">
    <property type="entry name" value="CWI-Assembly_Regulator"/>
</dbReference>
<organism evidence="5 6">
    <name type="scientific">Lujinxingia vulgaris</name>
    <dbReference type="NCBI Taxonomy" id="2600176"/>
    <lineage>
        <taxon>Bacteria</taxon>
        <taxon>Deltaproteobacteria</taxon>
        <taxon>Bradymonadales</taxon>
        <taxon>Lujinxingiaceae</taxon>
        <taxon>Lujinxingia</taxon>
    </lineage>
</organism>
<comment type="subcellular location">
    <subcellularLocation>
        <location evidence="1">Cell envelope</location>
    </subcellularLocation>
</comment>
<evidence type="ECO:0008006" key="7">
    <source>
        <dbReference type="Google" id="ProtNLM"/>
    </source>
</evidence>
<dbReference type="InterPro" id="IPR032675">
    <property type="entry name" value="LRR_dom_sf"/>
</dbReference>
<accession>A0A5C6XBL6</accession>
<dbReference type="RefSeq" id="WP_146982848.1">
    <property type="nucleotide sequence ID" value="NZ_VOSM01000012.1"/>
</dbReference>
<evidence type="ECO:0000256" key="2">
    <source>
        <dbReference type="ARBA" id="ARBA00022729"/>
    </source>
</evidence>
<evidence type="ECO:0000256" key="4">
    <source>
        <dbReference type="SAM" id="SignalP"/>
    </source>
</evidence>
<feature type="chain" id="PRO_5022733426" description="Leucine-rich repeat domain-containing protein" evidence="4">
    <location>
        <begin position="24"/>
        <end position="284"/>
    </location>
</feature>
<keyword evidence="6" id="KW-1185">Reference proteome</keyword>
<reference evidence="5 6" key="1">
    <citation type="submission" date="2019-08" db="EMBL/GenBank/DDBJ databases">
        <title>Bradymonadales sp. TMQ4.</title>
        <authorList>
            <person name="Liang Q."/>
        </authorList>
    </citation>
    <scope>NUCLEOTIDE SEQUENCE [LARGE SCALE GENOMIC DNA]</scope>
    <source>
        <strain evidence="5 6">TMQ4</strain>
    </source>
</reference>
<keyword evidence="2 4" id="KW-0732">Signal</keyword>
<dbReference type="PANTHER" id="PTHR31018">
    <property type="entry name" value="SPORULATION-SPECIFIC PROTEIN-RELATED"/>
    <property type="match status" value="1"/>
</dbReference>
<sequence length="284" mass="30657">MTFLKINTFCPILLLLLGTAALGCSDPAASRTPQSCLEATAEPGCVLADGERVTLRTADDLNETCQALCPRAYSLTFSLDTTEQLQGFADLTHIDASLRFSGNPELQRVEALAGVQEVGSIEVLNNPNLTNLPSFANLTRLDGLRIERTPNLETLRAFANLREVGFPDDPRAAERGVFLRDLQRLSDLEGLNALERAGTLHLTHNPNLTSLDGLNNLQALGGLHLHANPSLTTLSGLDALQRLDRLAISGSPELRRCEVDALLASLETPPRTIELNDLSDAPCT</sequence>
<name>A0A5C6XBL6_9DELT</name>
<proteinExistence type="predicted"/>
<dbReference type="PANTHER" id="PTHR31018:SF3">
    <property type="entry name" value="RECEPTOR PROTEIN-TYROSINE KINASE"/>
    <property type="match status" value="1"/>
</dbReference>
<dbReference type="GO" id="GO:0030313">
    <property type="term" value="C:cell envelope"/>
    <property type="evidence" value="ECO:0007669"/>
    <property type="project" value="UniProtKB-SubCell"/>
</dbReference>
<gene>
    <name evidence="5" type="ORF">FRC98_18170</name>
</gene>
<evidence type="ECO:0000313" key="6">
    <source>
        <dbReference type="Proteomes" id="UP000321412"/>
    </source>
</evidence>
<feature type="signal peptide" evidence="4">
    <location>
        <begin position="1"/>
        <end position="23"/>
    </location>
</feature>
<protein>
    <recommendedName>
        <fullName evidence="7">Leucine-rich repeat domain-containing protein</fullName>
    </recommendedName>
</protein>
<dbReference type="AlphaFoldDB" id="A0A5C6XBL6"/>
<dbReference type="SUPFAM" id="SSF52058">
    <property type="entry name" value="L domain-like"/>
    <property type="match status" value="1"/>
</dbReference>
<evidence type="ECO:0000256" key="1">
    <source>
        <dbReference type="ARBA" id="ARBA00004196"/>
    </source>
</evidence>
<evidence type="ECO:0000256" key="3">
    <source>
        <dbReference type="ARBA" id="ARBA00023180"/>
    </source>
</evidence>
<comment type="caution">
    <text evidence="5">The sequence shown here is derived from an EMBL/GenBank/DDBJ whole genome shotgun (WGS) entry which is preliminary data.</text>
</comment>
<dbReference type="OrthoDB" id="5492512at2"/>
<dbReference type="Gene3D" id="3.80.10.10">
    <property type="entry name" value="Ribonuclease Inhibitor"/>
    <property type="match status" value="2"/>
</dbReference>
<keyword evidence="3" id="KW-0325">Glycoprotein</keyword>
<dbReference type="PROSITE" id="PS51257">
    <property type="entry name" value="PROKAR_LIPOPROTEIN"/>
    <property type="match status" value="1"/>
</dbReference>
<evidence type="ECO:0000313" key="5">
    <source>
        <dbReference type="EMBL" id="TXD34759.1"/>
    </source>
</evidence>